<proteinExistence type="inferred from homology"/>
<sequence length="819" mass="87020">MDFNNTGGMRSPFSPRIKQARRPIGLASAKKAPSNYMQSPGGQQTGDVIYKTPSMTLETFGLPLPVMVTEALTFASGDVSARMSACGWCWVVAGRRVLTWPYQPALAAAARELTLPQTDLAHKANLVVLFYDGEAQLPSCIGVSPEGVVRYWPCIGQEGVYVDISAELAGQECEQLGEPTKSGLVLATTTCTVVLLTPTMTDGRPTVTCQTLRPPSGWLGGIGRRVSLLFFGSMPAHAETKLVGVVVLSGRGSSEGGGPEQQGECVALVASGPLLQLWRGAELHEHHLRRPLCDALARAHLAPQVDLNSLEIMALDVHPSGPNSLMLLIASVNVARSPERRYAIANVDVEEAHNPRVTSLQPLQALQALQPPTASQAPQSSLQPDAEPEEPPRCLPLPPRALLYTSSYVALVPALGAGGGASGEGGERLALRAEGDVALGAALCGGAALLFSRRHGLLALRTPRPQPDTHQLSMCESPVGSPGPADMYDGNLSMYEIDPHEVLPLASDPLDKLKVAFLFHVRRDPAAARLLAEEFGAGGAGGGAGGGERVDAPLDVAAAGAARSLLDDAPAGDPRWRGARRPRLALGASAALQLAAQLRDKAQAFALFLDFLRAHGLWRRLASVSRESGDGVVSTQQLLGVYGERLAAARALRRLQEEDPEGAPLLEAACQRLARDEPEAELLPAADVAFRRVSRVERLLRALAQAAPPAPDARAAAAHAAAALRLLAVRPLPRRGLPIAGPDLKRTPPRVVRRRRCAPRRRGARSGRLAAGPPRPPPSRAAPRPRHAPRPRAPAHARPHVRAASPPPLIYITHFDYFF</sequence>
<dbReference type="Gene3D" id="2.130.10.10">
    <property type="entry name" value="YVTN repeat-like/Quinoprotein amine dehydrogenase"/>
    <property type="match status" value="1"/>
</dbReference>
<dbReference type="PANTHER" id="PTHR13405">
    <property type="entry name" value="NUCLEAR PORE COMPLEX PROTEIN NUP133"/>
    <property type="match status" value="1"/>
</dbReference>
<organism evidence="7 8">
    <name type="scientific">Iphiclides podalirius</name>
    <name type="common">scarce swallowtail</name>
    <dbReference type="NCBI Taxonomy" id="110791"/>
    <lineage>
        <taxon>Eukaryota</taxon>
        <taxon>Metazoa</taxon>
        <taxon>Ecdysozoa</taxon>
        <taxon>Arthropoda</taxon>
        <taxon>Hexapoda</taxon>
        <taxon>Insecta</taxon>
        <taxon>Pterygota</taxon>
        <taxon>Neoptera</taxon>
        <taxon>Endopterygota</taxon>
        <taxon>Lepidoptera</taxon>
        <taxon>Glossata</taxon>
        <taxon>Ditrysia</taxon>
        <taxon>Papilionoidea</taxon>
        <taxon>Papilionidae</taxon>
        <taxon>Papilioninae</taxon>
        <taxon>Iphiclides</taxon>
    </lineage>
</organism>
<dbReference type="Pfam" id="PF08801">
    <property type="entry name" value="Nucleoporin_N"/>
    <property type="match status" value="1"/>
</dbReference>
<feature type="region of interest" description="Disordered" evidence="5">
    <location>
        <begin position="370"/>
        <end position="397"/>
    </location>
</feature>
<comment type="subcellular location">
    <subcellularLocation>
        <location evidence="1">Nucleus</location>
    </subcellularLocation>
</comment>
<feature type="domain" description="Nucleoporin Nup133/Nup155-like N-terminal" evidence="6">
    <location>
        <begin position="60"/>
        <end position="360"/>
    </location>
</feature>
<evidence type="ECO:0000256" key="4">
    <source>
        <dbReference type="ARBA" id="ARBA00023242"/>
    </source>
</evidence>
<dbReference type="InterPro" id="IPR014908">
    <property type="entry name" value="Nucleoporin_Nup133/Nup155_N"/>
</dbReference>
<feature type="non-terminal residue" evidence="7">
    <location>
        <position position="819"/>
    </location>
</feature>
<feature type="compositionally biased region" description="Low complexity" evidence="5">
    <location>
        <begin position="370"/>
        <end position="384"/>
    </location>
</feature>
<dbReference type="InterPro" id="IPR015943">
    <property type="entry name" value="WD40/YVTN_repeat-like_dom_sf"/>
</dbReference>
<protein>
    <recommendedName>
        <fullName evidence="6">Nucleoporin Nup133/Nup155-like N-terminal domain-containing protein</fullName>
    </recommendedName>
</protein>
<dbReference type="SUPFAM" id="SSF117289">
    <property type="entry name" value="Nucleoporin domain"/>
    <property type="match status" value="1"/>
</dbReference>
<keyword evidence="4" id="KW-0539">Nucleus</keyword>
<reference evidence="7" key="1">
    <citation type="submission" date="2022-03" db="EMBL/GenBank/DDBJ databases">
        <authorList>
            <person name="Martin H S."/>
        </authorList>
    </citation>
    <scope>NUCLEOTIDE SEQUENCE</scope>
</reference>
<evidence type="ECO:0000256" key="3">
    <source>
        <dbReference type="ARBA" id="ARBA00022448"/>
    </source>
</evidence>
<feature type="region of interest" description="Disordered" evidence="5">
    <location>
        <begin position="737"/>
        <end position="802"/>
    </location>
</feature>
<feature type="compositionally biased region" description="Basic residues" evidence="5">
    <location>
        <begin position="747"/>
        <end position="765"/>
    </location>
</feature>
<keyword evidence="3" id="KW-0813">Transport</keyword>
<evidence type="ECO:0000256" key="1">
    <source>
        <dbReference type="ARBA" id="ARBA00004123"/>
    </source>
</evidence>
<dbReference type="InterPro" id="IPR037624">
    <property type="entry name" value="Nup133-like"/>
</dbReference>
<keyword evidence="8" id="KW-1185">Reference proteome</keyword>
<evidence type="ECO:0000313" key="8">
    <source>
        <dbReference type="Proteomes" id="UP000837857"/>
    </source>
</evidence>
<evidence type="ECO:0000256" key="2">
    <source>
        <dbReference type="ARBA" id="ARBA00005569"/>
    </source>
</evidence>
<dbReference type="PANTHER" id="PTHR13405:SF11">
    <property type="entry name" value="NUCLEAR PORE COMPLEX PROTEIN NUP133"/>
    <property type="match status" value="1"/>
</dbReference>
<dbReference type="Proteomes" id="UP000837857">
    <property type="component" value="Chromosome 16"/>
</dbReference>
<comment type="similarity">
    <text evidence="2">Belongs to the nucleoporin Nup133 family.</text>
</comment>
<gene>
    <name evidence="7" type="ORF">IPOD504_LOCUS5375</name>
</gene>
<evidence type="ECO:0000256" key="5">
    <source>
        <dbReference type="SAM" id="MobiDB-lite"/>
    </source>
</evidence>
<accession>A0ABN8I950</accession>
<feature type="compositionally biased region" description="Basic residues" evidence="5">
    <location>
        <begin position="783"/>
        <end position="801"/>
    </location>
</feature>
<evidence type="ECO:0000313" key="7">
    <source>
        <dbReference type="EMBL" id="CAH2046121.1"/>
    </source>
</evidence>
<evidence type="ECO:0000259" key="6">
    <source>
        <dbReference type="Pfam" id="PF08801"/>
    </source>
</evidence>
<dbReference type="EMBL" id="OW152828">
    <property type="protein sequence ID" value="CAH2046121.1"/>
    <property type="molecule type" value="Genomic_DNA"/>
</dbReference>
<name>A0ABN8I950_9NEOP</name>